<dbReference type="InterPro" id="IPR023213">
    <property type="entry name" value="CAT-like_dom_sf"/>
</dbReference>
<comment type="similarity">
    <text evidence="1">Belongs to the plant acyltransferase family.</text>
</comment>
<dbReference type="Gramene" id="rna-gnl|WGS:NBSK|LSAT_7X56801_mrna">
    <property type="protein sequence ID" value="cds-PLY69326.1"/>
    <property type="gene ID" value="gene-LSAT_7X56801"/>
</dbReference>
<evidence type="ECO:0008006" key="5">
    <source>
        <dbReference type="Google" id="ProtNLM"/>
    </source>
</evidence>
<proteinExistence type="inferred from homology"/>
<evidence type="ECO:0000256" key="1">
    <source>
        <dbReference type="ARBA" id="ARBA00009861"/>
    </source>
</evidence>
<dbReference type="InterPro" id="IPR050317">
    <property type="entry name" value="Plant_Fungal_Acyltransferase"/>
</dbReference>
<keyword evidence="4" id="KW-1185">Reference proteome</keyword>
<organism evidence="3 4">
    <name type="scientific">Lactuca sativa</name>
    <name type="common">Garden lettuce</name>
    <dbReference type="NCBI Taxonomy" id="4236"/>
    <lineage>
        <taxon>Eukaryota</taxon>
        <taxon>Viridiplantae</taxon>
        <taxon>Streptophyta</taxon>
        <taxon>Embryophyta</taxon>
        <taxon>Tracheophyta</taxon>
        <taxon>Spermatophyta</taxon>
        <taxon>Magnoliopsida</taxon>
        <taxon>eudicotyledons</taxon>
        <taxon>Gunneridae</taxon>
        <taxon>Pentapetalae</taxon>
        <taxon>asterids</taxon>
        <taxon>campanulids</taxon>
        <taxon>Asterales</taxon>
        <taxon>Asteraceae</taxon>
        <taxon>Cichorioideae</taxon>
        <taxon>Cichorieae</taxon>
        <taxon>Lactucinae</taxon>
        <taxon>Lactuca</taxon>
    </lineage>
</organism>
<dbReference type="EMBL" id="NBSK02000007">
    <property type="protein sequence ID" value="KAJ0194988.1"/>
    <property type="molecule type" value="Genomic_DNA"/>
</dbReference>
<dbReference type="GO" id="GO:0016747">
    <property type="term" value="F:acyltransferase activity, transferring groups other than amino-acyl groups"/>
    <property type="evidence" value="ECO:0000318"/>
    <property type="project" value="GO_Central"/>
</dbReference>
<reference evidence="3 4" key="1">
    <citation type="journal article" date="2017" name="Nat. Commun.">
        <title>Genome assembly with in vitro proximity ligation data and whole-genome triplication in lettuce.</title>
        <authorList>
            <person name="Reyes-Chin-Wo S."/>
            <person name="Wang Z."/>
            <person name="Yang X."/>
            <person name="Kozik A."/>
            <person name="Arikit S."/>
            <person name="Song C."/>
            <person name="Xia L."/>
            <person name="Froenicke L."/>
            <person name="Lavelle D.O."/>
            <person name="Truco M.J."/>
            <person name="Xia R."/>
            <person name="Zhu S."/>
            <person name="Xu C."/>
            <person name="Xu H."/>
            <person name="Xu X."/>
            <person name="Cox K."/>
            <person name="Korf I."/>
            <person name="Meyers B.C."/>
            <person name="Michelmore R.W."/>
        </authorList>
    </citation>
    <scope>NUCLEOTIDE SEQUENCE [LARGE SCALE GENOMIC DNA]</scope>
    <source>
        <strain evidence="4">cv. Salinas</strain>
        <tissue evidence="3">Seedlings</tissue>
    </source>
</reference>
<evidence type="ECO:0000313" key="3">
    <source>
        <dbReference type="EMBL" id="KAJ0194988.1"/>
    </source>
</evidence>
<comment type="caution">
    <text evidence="3">The sequence shown here is derived from an EMBL/GenBank/DDBJ whole genome shotgun (WGS) entry which is preliminary data.</text>
</comment>
<gene>
    <name evidence="3" type="ORF">LSAT_V11C700365140</name>
</gene>
<feature type="compositionally biased region" description="Pro residues" evidence="2">
    <location>
        <begin position="43"/>
        <end position="52"/>
    </location>
</feature>
<dbReference type="Pfam" id="PF02458">
    <property type="entry name" value="Transferase"/>
    <property type="match status" value="1"/>
</dbReference>
<evidence type="ECO:0000313" key="4">
    <source>
        <dbReference type="Proteomes" id="UP000235145"/>
    </source>
</evidence>
<accession>A0A9R1UY97</accession>
<dbReference type="PANTHER" id="PTHR31642">
    <property type="entry name" value="TRICHOTHECENE 3-O-ACETYLTRANSFERASE"/>
    <property type="match status" value="1"/>
</dbReference>
<dbReference type="Proteomes" id="UP000235145">
    <property type="component" value="Unassembled WGS sequence"/>
</dbReference>
<feature type="region of interest" description="Disordered" evidence="2">
    <location>
        <begin position="35"/>
        <end position="54"/>
    </location>
</feature>
<name>A0A9R1UY97_LACSA</name>
<dbReference type="AlphaFoldDB" id="A0A9R1UY97"/>
<evidence type="ECO:0000256" key="2">
    <source>
        <dbReference type="SAM" id="MobiDB-lite"/>
    </source>
</evidence>
<dbReference type="PANTHER" id="PTHR31642:SF228">
    <property type="entry name" value="ALCOHOL O-ACETYLTRANSFERASE"/>
    <property type="match status" value="1"/>
</dbReference>
<dbReference type="Gene3D" id="3.30.559.10">
    <property type="entry name" value="Chloramphenicol acetyltransferase-like domain"/>
    <property type="match status" value="2"/>
</dbReference>
<dbReference type="OrthoDB" id="1862401at2759"/>
<sequence>MNMRKYYHLLALRRSKGLLISNSKWIHQTSPVESHDFRYHPKTPSPPTPSPPSSYSHLYRNTYSQNANAMVSRNLLHATHSNLTAKHYHTQLSKLHTSELRYHEDADLQDYQVTVKDREVISAAVTLESKHWLPLSNLDLLLPPIQAGLFFCYKKKNNTDMSSETVVKTIKSSLAGVLSTFYPLAGEIVQNSQGEPEVLCNNYGVEFVHAHADIDLKDLDFAHPDESVKGKLVPKINRGVVAIQATELNCGSIIISGAFHHQVADAYSINMFLVAWAQYARLETISSIPSFRPSVLNPRRPPCYTTAIDNLYIPASSLPPPSSFEEPLLGRMYYIHAESIQQLQQEASTKETKISKLLSFTSFVWKLLAHGGDKATDTTSRMGIVVNGRRFLAESDEKNTSLLENHFGNVLSIPYGMATNDDLKAMPLHEVAEGVHKFVSKATNEEHFRELIDWVEMHRPNPAVARIYFGLKKSEGEAVVVSAGQGLPIKDMDFGWGKPDFGSYHFPWGSRTGYITTMPSAKKNGDWVVYMHLKEKDFNLIDHMAPHVFTPLTYSHFSS</sequence>
<protein>
    <recommendedName>
        <fullName evidence="5">Transferase, Chloramphenicol acetyltransferase-like domain protein</fullName>
    </recommendedName>
</protein>